<proteinExistence type="predicted"/>
<dbReference type="OrthoDB" id="20729at2759"/>
<feature type="compositionally biased region" description="Basic residues" evidence="3">
    <location>
        <begin position="816"/>
        <end position="827"/>
    </location>
</feature>
<evidence type="ECO:0000256" key="1">
    <source>
        <dbReference type="ARBA" id="ARBA00004123"/>
    </source>
</evidence>
<feature type="compositionally biased region" description="Polar residues" evidence="3">
    <location>
        <begin position="430"/>
        <end position="446"/>
    </location>
</feature>
<organism evidence="5 6">
    <name type="scientific">Pleurotus ostreatus (strain PC15)</name>
    <name type="common">Oyster mushroom</name>
    <dbReference type="NCBI Taxonomy" id="1137138"/>
    <lineage>
        <taxon>Eukaryota</taxon>
        <taxon>Fungi</taxon>
        <taxon>Dikarya</taxon>
        <taxon>Basidiomycota</taxon>
        <taxon>Agaricomycotina</taxon>
        <taxon>Agaricomycetes</taxon>
        <taxon>Agaricomycetidae</taxon>
        <taxon>Agaricales</taxon>
        <taxon>Pleurotineae</taxon>
        <taxon>Pleurotaceae</taxon>
        <taxon>Pleurotus</taxon>
    </lineage>
</organism>
<dbReference type="STRING" id="1137138.A0A067P7L6"/>
<feature type="compositionally biased region" description="Acidic residues" evidence="3">
    <location>
        <begin position="573"/>
        <end position="593"/>
    </location>
</feature>
<dbReference type="InParanoid" id="A0A067P7L6"/>
<sequence>MEVDPAIVPRLTPILSYFETSPHTFPWRGTRPQDIERRRAQLNDVFIFDLLLSAGGVKNPDTLFPPHNVSGLERLLGVIETSNYDTLKKECLIYWLLKWHSDGREARFSEDRCIPPQFVVLSDAYWYLDAGVDIPRAVSILSDPRINRDFVSKILHAISTSPNASPLILKYVRTAKPILTEPDDIDLYANALAESSFLEAWQHQRTFGETDLTRERLFRNFVGWCLMPIPKMSALAQLLAFPISPFEEKLLLSIASPASGGRQQSYLSQLPTLSRLSQIVLQDLICTRLIQCGRYTDAIKLDKEFTANSAAGPTSIRDDDASLIQTRIQERNRMMREVYLTLTPAERNLLDAEMDGPPGNGGTTNLMNGGTQRTNNAPDADLSMSWEEIHVPLPAYPKSSGSTTKTAARKSHGGLFDSISSLSRPLAASTSTPLRASSIVDSSSKTKPLGESALLGSLSGRQPRVSFPPVPVTSASPLSSASRPRLSFPTGSARLSTGSNQRLSSTLNNSQSSKLLTQFTPASSVRNAFYNPPLRSLVAEDSSSRTPRQHVQNSSGAEADAAMDEVASNDAESVGDEERPAEDEGGQNEEDEPGSPVEELSYSVFGNRPPAQREQKNVEQSRRPSEHSATPAPPGHFEIGRQVSHKDDSDDAEDEEPFNREEELLKLKAEVQRQHLGLPKAKARSTRASITSEAKPSRSRRPADTSKDRSTKSTRASKAIRESQPSDLGRSLPGSLMDEEDSDDDAHNNTAQREEDDNVAPLPSQSEKTSHTRRSRRSRSSLSVSDLGDDEGARTRRRSTRISAAHTPSEDDGARRSKPRTTTRRKK</sequence>
<dbReference type="VEuPathDB" id="FungiDB:PLEOSDRAFT_1110981"/>
<feature type="compositionally biased region" description="Basic and acidic residues" evidence="3">
    <location>
        <begin position="611"/>
        <end position="626"/>
    </location>
</feature>
<dbReference type="InterPro" id="IPR025151">
    <property type="entry name" value="ELYS_dom"/>
</dbReference>
<feature type="compositionally biased region" description="Low complexity" evidence="3">
    <location>
        <begin position="449"/>
        <end position="460"/>
    </location>
</feature>
<dbReference type="Pfam" id="PF13934">
    <property type="entry name" value="ELYS"/>
    <property type="match status" value="1"/>
</dbReference>
<feature type="compositionally biased region" description="Polar residues" evidence="3">
    <location>
        <begin position="544"/>
        <end position="556"/>
    </location>
</feature>
<evidence type="ECO:0000313" key="6">
    <source>
        <dbReference type="Proteomes" id="UP000027073"/>
    </source>
</evidence>
<feature type="region of interest" description="Disordered" evidence="3">
    <location>
        <begin position="538"/>
        <end position="827"/>
    </location>
</feature>
<reference evidence="6" key="1">
    <citation type="journal article" date="2014" name="Proc. Natl. Acad. Sci. U.S.A.">
        <title>Extensive sampling of basidiomycete genomes demonstrates inadequacy of the white-rot/brown-rot paradigm for wood decay fungi.</title>
        <authorList>
            <person name="Riley R."/>
            <person name="Salamov A.A."/>
            <person name="Brown D.W."/>
            <person name="Nagy L.G."/>
            <person name="Floudas D."/>
            <person name="Held B.W."/>
            <person name="Levasseur A."/>
            <person name="Lombard V."/>
            <person name="Morin E."/>
            <person name="Otillar R."/>
            <person name="Lindquist E.A."/>
            <person name="Sun H."/>
            <person name="LaButti K.M."/>
            <person name="Schmutz J."/>
            <person name="Jabbour D."/>
            <person name="Luo H."/>
            <person name="Baker S.E."/>
            <person name="Pisabarro A.G."/>
            <person name="Walton J.D."/>
            <person name="Blanchette R.A."/>
            <person name="Henrissat B."/>
            <person name="Martin F."/>
            <person name="Cullen D."/>
            <person name="Hibbett D.S."/>
            <person name="Grigoriev I.V."/>
        </authorList>
    </citation>
    <scope>NUCLEOTIDE SEQUENCE [LARGE SCALE GENOMIC DNA]</scope>
    <source>
        <strain evidence="6">PC15</strain>
    </source>
</reference>
<dbReference type="HOGENOM" id="CLU_010550_0_0_1"/>
<comment type="subcellular location">
    <subcellularLocation>
        <location evidence="1">Nucleus</location>
    </subcellularLocation>
</comment>
<name>A0A067P7L6_PLEO1</name>
<evidence type="ECO:0000313" key="5">
    <source>
        <dbReference type="EMBL" id="KDQ31861.1"/>
    </source>
</evidence>
<feature type="compositionally biased region" description="Low complexity" evidence="3">
    <location>
        <begin position="472"/>
        <end position="489"/>
    </location>
</feature>
<dbReference type="AlphaFoldDB" id="A0A067P7L6"/>
<evidence type="ECO:0000259" key="4">
    <source>
        <dbReference type="Pfam" id="PF13934"/>
    </source>
</evidence>
<feature type="compositionally biased region" description="Basic and acidic residues" evidence="3">
    <location>
        <begin position="701"/>
        <end position="711"/>
    </location>
</feature>
<keyword evidence="2" id="KW-0539">Nucleus</keyword>
<dbReference type="Proteomes" id="UP000027073">
    <property type="component" value="Unassembled WGS sequence"/>
</dbReference>
<feature type="domain" description="ELYS-like" evidence="4">
    <location>
        <begin position="47"/>
        <end position="253"/>
    </location>
</feature>
<feature type="region of interest" description="Disordered" evidence="3">
    <location>
        <begin position="430"/>
        <end position="509"/>
    </location>
</feature>
<feature type="compositionally biased region" description="Basic and acidic residues" evidence="3">
    <location>
        <begin position="657"/>
        <end position="673"/>
    </location>
</feature>
<protein>
    <recommendedName>
        <fullName evidence="4">ELYS-like domain-containing protein</fullName>
    </recommendedName>
</protein>
<dbReference type="EMBL" id="KL198005">
    <property type="protein sequence ID" value="KDQ31861.1"/>
    <property type="molecule type" value="Genomic_DNA"/>
</dbReference>
<dbReference type="GO" id="GO:0005634">
    <property type="term" value="C:nucleus"/>
    <property type="evidence" value="ECO:0007669"/>
    <property type="project" value="UniProtKB-SubCell"/>
</dbReference>
<accession>A0A067P7L6</accession>
<evidence type="ECO:0000256" key="3">
    <source>
        <dbReference type="SAM" id="MobiDB-lite"/>
    </source>
</evidence>
<evidence type="ECO:0000256" key="2">
    <source>
        <dbReference type="ARBA" id="ARBA00023242"/>
    </source>
</evidence>
<feature type="compositionally biased region" description="Polar residues" evidence="3">
    <location>
        <begin position="493"/>
        <end position="509"/>
    </location>
</feature>
<gene>
    <name evidence="5" type="ORF">PLEOSDRAFT_1110981</name>
</gene>